<evidence type="ECO:0000313" key="3">
    <source>
        <dbReference type="EMBL" id="GEU49879.1"/>
    </source>
</evidence>
<keyword evidence="3" id="KW-0695">RNA-directed DNA polymerase</keyword>
<keyword evidence="3" id="KW-0808">Transferase</keyword>
<protein>
    <submittedName>
        <fullName evidence="3">Reverse transcriptase domain-containing protein</fullName>
    </submittedName>
</protein>
<dbReference type="Pfam" id="PF03732">
    <property type="entry name" value="Retrotrans_gag"/>
    <property type="match status" value="1"/>
</dbReference>
<keyword evidence="3" id="KW-0548">Nucleotidyltransferase</keyword>
<feature type="compositionally biased region" description="Basic residues" evidence="1">
    <location>
        <begin position="111"/>
        <end position="130"/>
    </location>
</feature>
<gene>
    <name evidence="3" type="ORF">Tci_021857</name>
</gene>
<dbReference type="InterPro" id="IPR005162">
    <property type="entry name" value="Retrotrans_gag_dom"/>
</dbReference>
<reference evidence="3" key="1">
    <citation type="journal article" date="2019" name="Sci. Rep.">
        <title>Draft genome of Tanacetum cinerariifolium, the natural source of mosquito coil.</title>
        <authorList>
            <person name="Yamashiro T."/>
            <person name="Shiraishi A."/>
            <person name="Satake H."/>
            <person name="Nakayama K."/>
        </authorList>
    </citation>
    <scope>NUCLEOTIDE SEQUENCE</scope>
</reference>
<comment type="caution">
    <text evidence="3">The sequence shown here is derived from an EMBL/GenBank/DDBJ whole genome shotgun (WGS) entry which is preliminary data.</text>
</comment>
<feature type="region of interest" description="Disordered" evidence="1">
    <location>
        <begin position="327"/>
        <end position="355"/>
    </location>
</feature>
<feature type="region of interest" description="Disordered" evidence="1">
    <location>
        <begin position="1"/>
        <end position="32"/>
    </location>
</feature>
<sequence>MSANEQTPLSQTTSVVRNTLGREQAPQNLVRPVPDEDLREYCDKNCHQILPIIAEKLHQEMVQQEKLKAVKARLNFEEASQYSESETPNRRRNLKERLGPRGARTRSISPKQRRGRSKSPKEKGPKRRTVFKRLEKGRQKAAIKVLVLRKHKCLPRNIITKENTLEEQKQNQKAKEVQEGTGSQNKRSKSQAWRMTYPNQGQTTSVARNTLGREQAPQNLVRPFPDEDLREYLKARLNFEEASQYSESETPNRRRNLKERLGPRGAQTRSISPEQRRGRSKSPKEKGPERRTVFKRLEKGRQKAAIKVLVLRKHKCLPRNIITKENTLEERKQNQKAKEVQEGTRSQNKRSKSQAWRMTYPNQGHIKTYDGSEDPEDHLKIFQAAAKTERWAMPTWCHMFNSTLTGNARVWFNDLPKESIDSYNDLKKAFLENYLQQKKCIKDPMEIHNIKQKNGESTKEFVRRYKLECRDVNGASKCMKISGFMHGITNPELIKRLHDKIPVNG</sequence>
<accession>A0A6L2KLN9</accession>
<feature type="region of interest" description="Disordered" evidence="1">
    <location>
        <begin position="165"/>
        <end position="200"/>
    </location>
</feature>
<dbReference type="PANTHER" id="PTHR33223:SF11">
    <property type="entry name" value="ELEMENT PROTEIN, PUTATIVE-RELATED"/>
    <property type="match status" value="1"/>
</dbReference>
<feature type="domain" description="Retrotransposon gag" evidence="2">
    <location>
        <begin position="399"/>
        <end position="489"/>
    </location>
</feature>
<feature type="compositionally biased region" description="Polar residues" evidence="1">
    <location>
        <begin position="1"/>
        <end position="17"/>
    </location>
</feature>
<dbReference type="AlphaFoldDB" id="A0A6L2KLN9"/>
<feature type="compositionally biased region" description="Basic and acidic residues" evidence="1">
    <location>
        <begin position="274"/>
        <end position="292"/>
    </location>
</feature>
<evidence type="ECO:0000256" key="1">
    <source>
        <dbReference type="SAM" id="MobiDB-lite"/>
    </source>
</evidence>
<feature type="compositionally biased region" description="Polar residues" evidence="1">
    <location>
        <begin position="180"/>
        <end position="200"/>
    </location>
</feature>
<dbReference type="GO" id="GO:0003964">
    <property type="term" value="F:RNA-directed DNA polymerase activity"/>
    <property type="evidence" value="ECO:0007669"/>
    <property type="project" value="UniProtKB-KW"/>
</dbReference>
<feature type="compositionally biased region" description="Basic and acidic residues" evidence="1">
    <location>
        <begin position="165"/>
        <end position="178"/>
    </location>
</feature>
<name>A0A6L2KLN9_TANCI</name>
<dbReference type="EMBL" id="BKCJ010002630">
    <property type="protein sequence ID" value="GEU49879.1"/>
    <property type="molecule type" value="Genomic_DNA"/>
</dbReference>
<evidence type="ECO:0000259" key="2">
    <source>
        <dbReference type="Pfam" id="PF03732"/>
    </source>
</evidence>
<proteinExistence type="predicted"/>
<feature type="compositionally biased region" description="Basic and acidic residues" evidence="1">
    <location>
        <begin position="327"/>
        <end position="342"/>
    </location>
</feature>
<feature type="region of interest" description="Disordered" evidence="1">
    <location>
        <begin position="242"/>
        <end position="292"/>
    </location>
</feature>
<dbReference type="PANTHER" id="PTHR33223">
    <property type="entry name" value="CCHC-TYPE DOMAIN-CONTAINING PROTEIN"/>
    <property type="match status" value="1"/>
</dbReference>
<feature type="region of interest" description="Disordered" evidence="1">
    <location>
        <begin position="79"/>
        <end position="130"/>
    </location>
</feature>
<organism evidence="3">
    <name type="scientific">Tanacetum cinerariifolium</name>
    <name type="common">Dalmatian daisy</name>
    <name type="synonym">Chrysanthemum cinerariifolium</name>
    <dbReference type="NCBI Taxonomy" id="118510"/>
    <lineage>
        <taxon>Eukaryota</taxon>
        <taxon>Viridiplantae</taxon>
        <taxon>Streptophyta</taxon>
        <taxon>Embryophyta</taxon>
        <taxon>Tracheophyta</taxon>
        <taxon>Spermatophyta</taxon>
        <taxon>Magnoliopsida</taxon>
        <taxon>eudicotyledons</taxon>
        <taxon>Gunneridae</taxon>
        <taxon>Pentapetalae</taxon>
        <taxon>asterids</taxon>
        <taxon>campanulids</taxon>
        <taxon>Asterales</taxon>
        <taxon>Asteraceae</taxon>
        <taxon>Asteroideae</taxon>
        <taxon>Anthemideae</taxon>
        <taxon>Anthemidinae</taxon>
        <taxon>Tanacetum</taxon>
    </lineage>
</organism>